<protein>
    <submittedName>
        <fullName evidence="1">Uncharacterized protein</fullName>
    </submittedName>
</protein>
<dbReference type="EMBL" id="CP075566">
    <property type="protein sequence ID" value="QVW24353.1"/>
    <property type="molecule type" value="Genomic_DNA"/>
</dbReference>
<name>A0ABX8F1D2_9PSED</name>
<accession>A0ABX8F1D2</accession>
<keyword evidence="2" id="KW-1185">Reference proteome</keyword>
<reference evidence="1 2" key="1">
    <citation type="submission" date="2021-05" db="EMBL/GenBank/DDBJ databases">
        <title>Complete genome of the cytokinin-producing biocontrol strain Pseudomonas fluorescens G20-18.</title>
        <authorList>
            <person name="Nielsen T.K."/>
            <person name="Mekureyaw M.F."/>
            <person name="Hansen L.H."/>
            <person name="Nicolaisen M.H."/>
            <person name="Roitsch T.G."/>
            <person name="Hennessy R.C."/>
        </authorList>
    </citation>
    <scope>NUCLEOTIDE SEQUENCE [LARGE SCALE GENOMIC DNA]</scope>
    <source>
        <strain evidence="1 2">G20-18</strain>
    </source>
</reference>
<evidence type="ECO:0000313" key="2">
    <source>
        <dbReference type="Proteomes" id="UP000681155"/>
    </source>
</evidence>
<dbReference type="Proteomes" id="UP000681155">
    <property type="component" value="Chromosome"/>
</dbReference>
<sequence length="190" mass="22609">MMMQLAHRAFPSCLEQEAKALDQVMGQLHQARVATHRFIEVRVGEEEMVIPYRIYDQGYEGVFAHLTETQSILYSCLLTRHHDGHVRQRHLERILSVRKPWVVPFMVQLTGEYVIQILETVEMHLPMLDPALYSRFIRDNQAYFQTMEARMISYWDCYYRRLYKHPSDYFGFRVLAKIRGFSERSESSTP</sequence>
<gene>
    <name evidence="1" type="ORF">KJF94_01850</name>
</gene>
<proteinExistence type="predicted"/>
<dbReference type="RefSeq" id="WP_214380811.1">
    <property type="nucleotide sequence ID" value="NZ_CP075566.1"/>
</dbReference>
<organism evidence="1 2">
    <name type="scientific">Pseudomonas hormoni</name>
    <dbReference type="NCBI Taxonomy" id="3093767"/>
    <lineage>
        <taxon>Bacteria</taxon>
        <taxon>Pseudomonadati</taxon>
        <taxon>Pseudomonadota</taxon>
        <taxon>Gammaproteobacteria</taxon>
        <taxon>Pseudomonadales</taxon>
        <taxon>Pseudomonadaceae</taxon>
        <taxon>Pseudomonas</taxon>
    </lineage>
</organism>
<evidence type="ECO:0000313" key="1">
    <source>
        <dbReference type="EMBL" id="QVW24353.1"/>
    </source>
</evidence>